<dbReference type="InterPro" id="IPR022000">
    <property type="entry name" value="Min27-like_integrase_DNA_bind"/>
</dbReference>
<sequence>MDEIKEIINSLDIPGGLEVRLLKAAVSIRIYFSYRGVKCRETISNRKIPKIEAPSHKKQFTSDLKKDLAYAASKRGTIIYEIQRRTFKYSNHFPDSKRCTMFGETYHDGVTVGDLLDGYLQKVDQLKERSTARNYKKSVTGQLLPVFRDIPVQELQAKHIRDWIYTKSLSCKRKTIVNHLIPLKQVLKQAVTDRIILRSPLEDIDLDQEIIKEAKESDYECDPFNLQEIEQILSCMKGQVRNIFTTAFFTGMRTSELIGLTWEKVNFRENYILVDQAKVDGVIKGTKTGKKGIRKVIMLEPARKALEDQANYTLNQDAYVFHHPTQNKPWENDKQLRMTGWRPAIKSSGVRYRNPYQTRHSYACLMIAQNENLFWLAGQLGHRGIEMLNRHYGSFIEQTGEKYQPKNEFDAISKYLF</sequence>
<reference evidence="6 7" key="1">
    <citation type="submission" date="2021-04" db="EMBL/GenBank/DDBJ databases">
        <authorList>
            <person name="Pira H."/>
            <person name="Risdian C."/>
            <person name="Wink J."/>
        </authorList>
    </citation>
    <scope>NUCLEOTIDE SEQUENCE [LARGE SCALE GENOMIC DNA]</scope>
    <source>
        <strain evidence="6 7">WH53</strain>
    </source>
</reference>
<dbReference type="SUPFAM" id="SSF56349">
    <property type="entry name" value="DNA breaking-rejoining enzymes"/>
    <property type="match status" value="1"/>
</dbReference>
<evidence type="ECO:0000259" key="5">
    <source>
        <dbReference type="PROSITE" id="PS51898"/>
    </source>
</evidence>
<comment type="caution">
    <text evidence="6">The sequence shown here is derived from an EMBL/GenBank/DDBJ whole genome shotgun (WGS) entry which is preliminary data.</text>
</comment>
<evidence type="ECO:0000313" key="6">
    <source>
        <dbReference type="EMBL" id="MBU2713614.1"/>
    </source>
</evidence>
<evidence type="ECO:0000256" key="1">
    <source>
        <dbReference type="ARBA" id="ARBA00008857"/>
    </source>
</evidence>
<evidence type="ECO:0000256" key="4">
    <source>
        <dbReference type="ARBA" id="ARBA00023172"/>
    </source>
</evidence>
<dbReference type="Gene3D" id="1.10.150.130">
    <property type="match status" value="1"/>
</dbReference>
<proteinExistence type="inferred from homology"/>
<organism evidence="6 7">
    <name type="scientific">Zooshikella harenae</name>
    <dbReference type="NCBI Taxonomy" id="2827238"/>
    <lineage>
        <taxon>Bacteria</taxon>
        <taxon>Pseudomonadati</taxon>
        <taxon>Pseudomonadota</taxon>
        <taxon>Gammaproteobacteria</taxon>
        <taxon>Oceanospirillales</taxon>
        <taxon>Zooshikellaceae</taxon>
        <taxon>Zooshikella</taxon>
    </lineage>
</organism>
<dbReference type="InterPro" id="IPR013762">
    <property type="entry name" value="Integrase-like_cat_sf"/>
</dbReference>
<evidence type="ECO:0000256" key="2">
    <source>
        <dbReference type="ARBA" id="ARBA00022908"/>
    </source>
</evidence>
<dbReference type="EMBL" id="JAGSOY010000092">
    <property type="protein sequence ID" value="MBU2713614.1"/>
    <property type="molecule type" value="Genomic_DNA"/>
</dbReference>
<accession>A0ABS5ZHS0</accession>
<feature type="domain" description="Tyr recombinase" evidence="5">
    <location>
        <begin position="219"/>
        <end position="405"/>
    </location>
</feature>
<dbReference type="InterPro" id="IPR050808">
    <property type="entry name" value="Phage_Integrase"/>
</dbReference>
<gene>
    <name evidence="6" type="ORF">KCG35_21375</name>
</gene>
<dbReference type="RefSeq" id="WP_215821899.1">
    <property type="nucleotide sequence ID" value="NZ_JAGSOY010000092.1"/>
</dbReference>
<dbReference type="PROSITE" id="PS51898">
    <property type="entry name" value="TYR_RECOMBINASE"/>
    <property type="match status" value="1"/>
</dbReference>
<comment type="similarity">
    <text evidence="1">Belongs to the 'phage' integrase family.</text>
</comment>
<keyword evidence="2" id="KW-0229">DNA integration</keyword>
<keyword evidence="7" id="KW-1185">Reference proteome</keyword>
<dbReference type="InterPro" id="IPR002104">
    <property type="entry name" value="Integrase_catalytic"/>
</dbReference>
<keyword evidence="4" id="KW-0233">DNA recombination</keyword>
<dbReference type="Gene3D" id="1.10.443.10">
    <property type="entry name" value="Intergrase catalytic core"/>
    <property type="match status" value="1"/>
</dbReference>
<dbReference type="PANTHER" id="PTHR30629">
    <property type="entry name" value="PROPHAGE INTEGRASE"/>
    <property type="match status" value="1"/>
</dbReference>
<keyword evidence="3" id="KW-0238">DNA-binding</keyword>
<dbReference type="PANTHER" id="PTHR30629:SF2">
    <property type="entry name" value="PROPHAGE INTEGRASE INTS-RELATED"/>
    <property type="match status" value="1"/>
</dbReference>
<name>A0ABS5ZHS0_9GAMM</name>
<evidence type="ECO:0000256" key="3">
    <source>
        <dbReference type="ARBA" id="ARBA00023125"/>
    </source>
</evidence>
<dbReference type="Pfam" id="PF00589">
    <property type="entry name" value="Phage_integrase"/>
    <property type="match status" value="1"/>
</dbReference>
<dbReference type="CDD" id="cd01189">
    <property type="entry name" value="INT_ICEBs1_C_like"/>
    <property type="match status" value="1"/>
</dbReference>
<dbReference type="Pfam" id="PF12167">
    <property type="entry name" value="Arm-DNA-bind_2"/>
    <property type="match status" value="1"/>
</dbReference>
<dbReference type="InterPro" id="IPR010998">
    <property type="entry name" value="Integrase_recombinase_N"/>
</dbReference>
<protein>
    <submittedName>
        <fullName evidence="6">Tyrosine-type recombinase/integrase</fullName>
    </submittedName>
</protein>
<dbReference type="InterPro" id="IPR011010">
    <property type="entry name" value="DNA_brk_join_enz"/>
</dbReference>
<dbReference type="Proteomes" id="UP000690515">
    <property type="component" value="Unassembled WGS sequence"/>
</dbReference>
<evidence type="ECO:0000313" key="7">
    <source>
        <dbReference type="Proteomes" id="UP000690515"/>
    </source>
</evidence>